<sequence>MNQTAPTAKRPRSPNGVNLHKFLDEFGVKVRPYKDARQPRPANVVYGGRTVVRLMKKDVEQTRTVIMCIKASNPTCFDERIVWSVFRFITAHCRQHTRRDVIEMFKAVDLAAINERAQLLATGQSGRMGKTSEKLLTLLADRLL</sequence>
<dbReference type="RefSeq" id="WP_174003028.1">
    <property type="nucleotide sequence ID" value="NZ_JAAMCP010000001.1"/>
</dbReference>
<keyword evidence="2" id="KW-1185">Reference proteome</keyword>
<comment type="caution">
    <text evidence="1">The sequence shown here is derived from an EMBL/GenBank/DDBJ whole genome shotgun (WGS) entry which is preliminary data.</text>
</comment>
<protein>
    <recommendedName>
        <fullName evidence="3">Transposase</fullName>
    </recommendedName>
</protein>
<evidence type="ECO:0000313" key="1">
    <source>
        <dbReference type="EMBL" id="NTF35545.1"/>
    </source>
</evidence>
<proteinExistence type="predicted"/>
<reference evidence="1 2" key="1">
    <citation type="journal article" date="2020" name="Science">
        <title>Unexpected conservation and global transmission of agrobacterial virulence plasmids.</title>
        <authorList>
            <person name="Weisberg A.J."/>
            <person name="Davis E.W. 2nd"/>
            <person name="Tabima J."/>
            <person name="Belcher M.S."/>
            <person name="Miller M."/>
            <person name="Kuo C.H."/>
            <person name="Loper J.E."/>
            <person name="Grunwald N.J."/>
            <person name="Putnam M.L."/>
            <person name="Chang J.H."/>
        </authorList>
    </citation>
    <scope>NUCLEOTIDE SEQUENCE [LARGE SCALE GENOMIC DNA]</scope>
    <source>
        <strain evidence="1 2">A19/93</strain>
    </source>
</reference>
<organism evidence="1 2">
    <name type="scientific">Agrobacterium rubi</name>
    <dbReference type="NCBI Taxonomy" id="28099"/>
    <lineage>
        <taxon>Bacteria</taxon>
        <taxon>Pseudomonadati</taxon>
        <taxon>Pseudomonadota</taxon>
        <taxon>Alphaproteobacteria</taxon>
        <taxon>Hyphomicrobiales</taxon>
        <taxon>Rhizobiaceae</taxon>
        <taxon>Rhizobium/Agrobacterium group</taxon>
        <taxon>Agrobacterium</taxon>
    </lineage>
</organism>
<evidence type="ECO:0008006" key="3">
    <source>
        <dbReference type="Google" id="ProtNLM"/>
    </source>
</evidence>
<accession>A0ABX2J1Y1</accession>
<dbReference type="EMBL" id="JAAMCP010000001">
    <property type="protein sequence ID" value="NTF35545.1"/>
    <property type="molecule type" value="Genomic_DNA"/>
</dbReference>
<name>A0ABX2J1Y1_9HYPH</name>
<evidence type="ECO:0000313" key="2">
    <source>
        <dbReference type="Proteomes" id="UP000822331"/>
    </source>
</evidence>
<dbReference type="Proteomes" id="UP000822331">
    <property type="component" value="Unassembled WGS sequence"/>
</dbReference>
<gene>
    <name evidence="1" type="ORF">G6L72_02295</name>
</gene>